<keyword evidence="1" id="KW-0732">Signal</keyword>
<feature type="signal peptide" evidence="1">
    <location>
        <begin position="1"/>
        <end position="16"/>
    </location>
</feature>
<feature type="chain" id="PRO_5002043442" evidence="1">
    <location>
        <begin position="17"/>
        <end position="41"/>
    </location>
</feature>
<evidence type="ECO:0000313" key="2">
    <source>
        <dbReference type="EMBL" id="JAD28298.1"/>
    </source>
</evidence>
<sequence length="41" mass="4733">MHFLFFYLFFNFYVITLKRNGVSRSQGFRGNVPVVTGQSSA</sequence>
<proteinExistence type="predicted"/>
<dbReference type="EMBL" id="GBRH01269597">
    <property type="protein sequence ID" value="JAD28298.1"/>
    <property type="molecule type" value="Transcribed_RNA"/>
</dbReference>
<name>A0A0A8YRJ4_ARUDO</name>
<organism evidence="2">
    <name type="scientific">Arundo donax</name>
    <name type="common">Giant reed</name>
    <name type="synonym">Donax arundinaceus</name>
    <dbReference type="NCBI Taxonomy" id="35708"/>
    <lineage>
        <taxon>Eukaryota</taxon>
        <taxon>Viridiplantae</taxon>
        <taxon>Streptophyta</taxon>
        <taxon>Embryophyta</taxon>
        <taxon>Tracheophyta</taxon>
        <taxon>Spermatophyta</taxon>
        <taxon>Magnoliopsida</taxon>
        <taxon>Liliopsida</taxon>
        <taxon>Poales</taxon>
        <taxon>Poaceae</taxon>
        <taxon>PACMAD clade</taxon>
        <taxon>Arundinoideae</taxon>
        <taxon>Arundineae</taxon>
        <taxon>Arundo</taxon>
    </lineage>
</organism>
<reference evidence="2" key="1">
    <citation type="submission" date="2014-09" db="EMBL/GenBank/DDBJ databases">
        <authorList>
            <person name="Magalhaes I.L.F."/>
            <person name="Oliveira U."/>
            <person name="Santos F.R."/>
            <person name="Vidigal T.H.D.A."/>
            <person name="Brescovit A.D."/>
            <person name="Santos A.J."/>
        </authorList>
    </citation>
    <scope>NUCLEOTIDE SEQUENCE</scope>
    <source>
        <tissue evidence="2">Shoot tissue taken approximately 20 cm above the soil surface</tissue>
    </source>
</reference>
<accession>A0A0A8YRJ4</accession>
<dbReference type="AlphaFoldDB" id="A0A0A8YRJ4"/>
<evidence type="ECO:0000256" key="1">
    <source>
        <dbReference type="SAM" id="SignalP"/>
    </source>
</evidence>
<protein>
    <submittedName>
        <fullName evidence="2">Uncharacterized protein</fullName>
    </submittedName>
</protein>
<reference evidence="2" key="2">
    <citation type="journal article" date="2015" name="Data Brief">
        <title>Shoot transcriptome of the giant reed, Arundo donax.</title>
        <authorList>
            <person name="Barrero R.A."/>
            <person name="Guerrero F.D."/>
            <person name="Moolhuijzen P."/>
            <person name="Goolsby J.A."/>
            <person name="Tidwell J."/>
            <person name="Bellgard S.E."/>
            <person name="Bellgard M.I."/>
        </authorList>
    </citation>
    <scope>NUCLEOTIDE SEQUENCE</scope>
    <source>
        <tissue evidence="2">Shoot tissue taken approximately 20 cm above the soil surface</tissue>
    </source>
</reference>